<evidence type="ECO:0000259" key="2">
    <source>
        <dbReference type="Pfam" id="PF07940"/>
    </source>
</evidence>
<dbReference type="RefSeq" id="WP_223408785.1">
    <property type="nucleotide sequence ID" value="NZ_JAGSHT010000018.1"/>
</dbReference>
<dbReference type="Gene3D" id="2.70.98.70">
    <property type="match status" value="1"/>
</dbReference>
<proteinExistence type="predicted"/>
<evidence type="ECO:0000313" key="3">
    <source>
        <dbReference type="EMBL" id="MBZ2198211.1"/>
    </source>
</evidence>
<comment type="subcellular location">
    <subcellularLocation>
        <location evidence="1">Cell envelope</location>
    </subcellularLocation>
</comment>
<dbReference type="Proteomes" id="UP000826651">
    <property type="component" value="Unassembled WGS sequence"/>
</dbReference>
<protein>
    <submittedName>
        <fullName evidence="3">Heparinase II/III family protein</fullName>
    </submittedName>
</protein>
<organism evidence="3 4">
    <name type="scientific">Occultella gossypii</name>
    <dbReference type="NCBI Taxonomy" id="2800820"/>
    <lineage>
        <taxon>Bacteria</taxon>
        <taxon>Bacillati</taxon>
        <taxon>Actinomycetota</taxon>
        <taxon>Actinomycetes</taxon>
        <taxon>Micrococcales</taxon>
        <taxon>Ruaniaceae</taxon>
        <taxon>Occultella</taxon>
    </lineage>
</organism>
<dbReference type="InterPro" id="IPR012480">
    <property type="entry name" value="Hepar_II_III_C"/>
</dbReference>
<dbReference type="InterPro" id="IPR008929">
    <property type="entry name" value="Chondroitin_lyas"/>
</dbReference>
<accession>A0ABS7SCX7</accession>
<name>A0ABS7SCX7_9MICO</name>
<sequence length="644" mass="69391">MTRTDAPAAPVLGSTFDPDHIAAILAAGRARVPFPRAADRAAWAAIAPANSAALSRVGSAVADLSWPVPTYSQRLAFTRSGSRRAFEEPYFDRRRRLIALALALAAEPDRHDFDDLIDGLGFVLEEASWCLPAHDTQPGQQRRDLPDPQDPVLDLFAGETAATLSWVAWLHADRLAAAGGLLERIRAEISRRVLAPFEALGPEYTWYAVGTNWNPWIVANVLTATLLHPPAPERTRAIVASALTSLDGYLAHAPQDGGCTEGIMYWWQSAARLYEAVDVLGWADPAGAARVLAHPLLRSMVRYPLVVHLGGEWSASFGDGVGRVPQPGPGIDKDRHPPALLHRFALAVGDDEVAAMARTLTPDLELPVAMYRSLVTLFDPNWPDGGASGPEQPSPPPGVGSYWLGESEVVSLGSADGRLRLVAKGGHNDEPHNHNDVGSLVLAVDGQPVLIDVGTGQYTATSFSPSRYDTWYLRSEYHSVPQVDGIGQSAGAQFRGEVLARDSSSIRLELAGAYPAQARLTSWQRELRLVDGALRITEEWDLAERGDGADYDAAEDRDVRVHLLLARPPVRAADGSLGLLGPDGDRVLANLYVDAGAFDVSVETIPLDDAILRGVWGPEIARLVLRATDPDLRTGRGQVTISLP</sequence>
<dbReference type="EMBL" id="JAGSHT010000018">
    <property type="protein sequence ID" value="MBZ2198211.1"/>
    <property type="molecule type" value="Genomic_DNA"/>
</dbReference>
<feature type="domain" description="Heparinase II/III-like C-terminal" evidence="2">
    <location>
        <begin position="417"/>
        <end position="575"/>
    </location>
</feature>
<gene>
    <name evidence="3" type="ORF">KCQ71_18805</name>
</gene>
<dbReference type="Gene3D" id="1.50.10.100">
    <property type="entry name" value="Chondroitin AC/alginate lyase"/>
    <property type="match status" value="1"/>
</dbReference>
<dbReference type="Pfam" id="PF07940">
    <property type="entry name" value="Hepar_II_III_C"/>
    <property type="match status" value="1"/>
</dbReference>
<keyword evidence="4" id="KW-1185">Reference proteome</keyword>
<evidence type="ECO:0000313" key="4">
    <source>
        <dbReference type="Proteomes" id="UP000826651"/>
    </source>
</evidence>
<evidence type="ECO:0000256" key="1">
    <source>
        <dbReference type="ARBA" id="ARBA00004196"/>
    </source>
</evidence>
<reference evidence="3 4" key="1">
    <citation type="submission" date="2021-04" db="EMBL/GenBank/DDBJ databases">
        <title>Ruania sp. nov., isolated from sandy soil of mangrove forest.</title>
        <authorList>
            <person name="Ge X."/>
            <person name="Huang R."/>
            <person name="Liu W."/>
        </authorList>
    </citation>
    <scope>NUCLEOTIDE SEQUENCE [LARGE SCALE GENOMIC DNA]</scope>
    <source>
        <strain evidence="3 4">N2-46</strain>
    </source>
</reference>
<comment type="caution">
    <text evidence="3">The sequence shown here is derived from an EMBL/GenBank/DDBJ whole genome shotgun (WGS) entry which is preliminary data.</text>
</comment>